<dbReference type="EMBL" id="KK852528">
    <property type="protein sequence ID" value="KDR21975.1"/>
    <property type="molecule type" value="Genomic_DNA"/>
</dbReference>
<dbReference type="SUPFAM" id="SSF55060">
    <property type="entry name" value="GHMP Kinase, C-terminal domain"/>
    <property type="match status" value="1"/>
</dbReference>
<evidence type="ECO:0000256" key="15">
    <source>
        <dbReference type="PIRNR" id="PIRNR015950"/>
    </source>
</evidence>
<dbReference type="InterPro" id="IPR036554">
    <property type="entry name" value="GHMP_kinase_C_sf"/>
</dbReference>
<keyword evidence="11" id="KW-1207">Sterol metabolism</keyword>
<evidence type="ECO:0000313" key="19">
    <source>
        <dbReference type="Proteomes" id="UP000027135"/>
    </source>
</evidence>
<keyword evidence="10 15" id="KW-0443">Lipid metabolism</keyword>
<evidence type="ECO:0000256" key="7">
    <source>
        <dbReference type="ARBA" id="ARBA00022840"/>
    </source>
</evidence>
<feature type="domain" description="Diphosphomevalonate decarboxylase-like N-terminal" evidence="17">
    <location>
        <begin position="8"/>
        <end position="173"/>
    </location>
</feature>
<dbReference type="AlphaFoldDB" id="A0A067RMX6"/>
<gene>
    <name evidence="18" type="ORF">L798_03279</name>
</gene>
<protein>
    <recommendedName>
        <fullName evidence="4 15">Diphosphomevalonate decarboxylase</fullName>
        <ecNumber evidence="3 15">4.1.1.33</ecNumber>
    </recommendedName>
</protein>
<proteinExistence type="inferred from homology"/>
<dbReference type="InterPro" id="IPR014721">
    <property type="entry name" value="Ribsml_uS5_D2-typ_fold_subgr"/>
</dbReference>
<dbReference type="InterPro" id="IPR020568">
    <property type="entry name" value="Ribosomal_Su5_D2-typ_SF"/>
</dbReference>
<comment type="function">
    <text evidence="1">Catalyzes the ATP dependent decarboxylation of (R)-5-diphosphomevalonate to form isopentenyl diphosphate (IPP). Functions in the mevalonate (MVA) pathway leading to isopentenyl diphosphate (IPP), a key precursor for the biosynthesis of isoprenoids and sterol synthesis.</text>
</comment>
<dbReference type="Proteomes" id="UP000027135">
    <property type="component" value="Unassembled WGS sequence"/>
</dbReference>
<evidence type="ECO:0000259" key="17">
    <source>
        <dbReference type="Pfam" id="PF22700"/>
    </source>
</evidence>
<evidence type="ECO:0000256" key="11">
    <source>
        <dbReference type="ARBA" id="ARBA00023166"/>
    </source>
</evidence>
<dbReference type="FunCoup" id="A0A067RMX6">
    <property type="interactions" value="651"/>
</dbReference>
<evidence type="ECO:0000256" key="14">
    <source>
        <dbReference type="ARBA" id="ARBA00048154"/>
    </source>
</evidence>
<dbReference type="Gene3D" id="3.30.230.10">
    <property type="match status" value="1"/>
</dbReference>
<dbReference type="OMA" id="LTLHAMM"/>
<evidence type="ECO:0000256" key="1">
    <source>
        <dbReference type="ARBA" id="ARBA00003812"/>
    </source>
</evidence>
<dbReference type="Pfam" id="PF18376">
    <property type="entry name" value="MDD_C"/>
    <property type="match status" value="1"/>
</dbReference>
<keyword evidence="12" id="KW-0753">Steroid metabolism</keyword>
<evidence type="ECO:0000256" key="10">
    <source>
        <dbReference type="ARBA" id="ARBA00023098"/>
    </source>
</evidence>
<dbReference type="InterPro" id="IPR005935">
    <property type="entry name" value="Mev_decarb"/>
</dbReference>
<keyword evidence="7 15" id="KW-0067">ATP-binding</keyword>
<dbReference type="SUPFAM" id="SSF54211">
    <property type="entry name" value="Ribosomal protein S5 domain 2-like"/>
    <property type="match status" value="1"/>
</dbReference>
<dbReference type="STRING" id="136037.A0A067RMX6"/>
<dbReference type="EC" id="4.1.1.33" evidence="3 15"/>
<dbReference type="GO" id="GO:0019287">
    <property type="term" value="P:isopentenyl diphosphate biosynthetic process, mevalonate pathway"/>
    <property type="evidence" value="ECO:0007669"/>
    <property type="project" value="InterPro"/>
</dbReference>
<keyword evidence="9" id="KW-0756">Sterol biosynthesis</keyword>
<feature type="domain" description="Mvd1 C-terminal" evidence="16">
    <location>
        <begin position="187"/>
        <end position="288"/>
    </location>
</feature>
<dbReference type="Gene3D" id="3.30.70.890">
    <property type="entry name" value="GHMP kinase, C-terminal domain"/>
    <property type="match status" value="1"/>
</dbReference>
<reference evidence="18 19" key="1">
    <citation type="journal article" date="2014" name="Nat. Commun.">
        <title>Molecular traces of alternative social organization in a termite genome.</title>
        <authorList>
            <person name="Terrapon N."/>
            <person name="Li C."/>
            <person name="Robertson H.M."/>
            <person name="Ji L."/>
            <person name="Meng X."/>
            <person name="Booth W."/>
            <person name="Chen Z."/>
            <person name="Childers C.P."/>
            <person name="Glastad K.M."/>
            <person name="Gokhale K."/>
            <person name="Gowin J."/>
            <person name="Gronenberg W."/>
            <person name="Hermansen R.A."/>
            <person name="Hu H."/>
            <person name="Hunt B.G."/>
            <person name="Huylmans A.K."/>
            <person name="Khalil S.M."/>
            <person name="Mitchell R.D."/>
            <person name="Munoz-Torres M.C."/>
            <person name="Mustard J.A."/>
            <person name="Pan H."/>
            <person name="Reese J.T."/>
            <person name="Scharf M.E."/>
            <person name="Sun F."/>
            <person name="Vogel H."/>
            <person name="Xiao J."/>
            <person name="Yang W."/>
            <person name="Yang Z."/>
            <person name="Yang Z."/>
            <person name="Zhou J."/>
            <person name="Zhu J."/>
            <person name="Brent C.S."/>
            <person name="Elsik C.G."/>
            <person name="Goodisman M.A."/>
            <person name="Liberles D.A."/>
            <person name="Roe R.M."/>
            <person name="Vargo E.L."/>
            <person name="Vilcinskas A."/>
            <person name="Wang J."/>
            <person name="Bornberg-Bauer E."/>
            <person name="Korb J."/>
            <person name="Zhang G."/>
            <person name="Liebig J."/>
        </authorList>
    </citation>
    <scope>NUCLEOTIDE SEQUENCE [LARGE SCALE GENOMIC DNA]</scope>
    <source>
        <tissue evidence="18">Whole organism</tissue>
    </source>
</reference>
<keyword evidence="19" id="KW-1185">Reference proteome</keyword>
<dbReference type="Pfam" id="PF22700">
    <property type="entry name" value="MVD-like_N"/>
    <property type="match status" value="1"/>
</dbReference>
<dbReference type="FunFam" id="3.30.230.10:FF:000080">
    <property type="entry name" value="Diphosphomevalonate decarboxylase"/>
    <property type="match status" value="1"/>
</dbReference>
<evidence type="ECO:0000256" key="13">
    <source>
        <dbReference type="ARBA" id="ARBA00023239"/>
    </source>
</evidence>
<accession>A0A067RMX6</accession>
<dbReference type="GO" id="GO:0005829">
    <property type="term" value="C:cytosol"/>
    <property type="evidence" value="ECO:0007669"/>
    <property type="project" value="InterPro"/>
</dbReference>
<evidence type="ECO:0000256" key="3">
    <source>
        <dbReference type="ARBA" id="ARBA00012296"/>
    </source>
</evidence>
<evidence type="ECO:0000256" key="2">
    <source>
        <dbReference type="ARBA" id="ARBA00008831"/>
    </source>
</evidence>
<dbReference type="GO" id="GO:0005524">
    <property type="term" value="F:ATP binding"/>
    <property type="evidence" value="ECO:0007669"/>
    <property type="project" value="UniProtKB-UniRule"/>
</dbReference>
<comment type="similarity">
    <text evidence="2 15">Belongs to the diphosphomevalonate decarboxylase family.</text>
</comment>
<evidence type="ECO:0000313" key="18">
    <source>
        <dbReference type="EMBL" id="KDR21975.1"/>
    </source>
</evidence>
<comment type="catalytic activity">
    <reaction evidence="14 15">
        <text>(R)-5-diphosphomevalonate + ATP = isopentenyl diphosphate + ADP + phosphate + CO2</text>
        <dbReference type="Rhea" id="RHEA:23732"/>
        <dbReference type="ChEBI" id="CHEBI:16526"/>
        <dbReference type="ChEBI" id="CHEBI:30616"/>
        <dbReference type="ChEBI" id="CHEBI:43474"/>
        <dbReference type="ChEBI" id="CHEBI:57557"/>
        <dbReference type="ChEBI" id="CHEBI:128769"/>
        <dbReference type="ChEBI" id="CHEBI:456216"/>
        <dbReference type="EC" id="4.1.1.33"/>
    </reaction>
</comment>
<keyword evidence="6 15" id="KW-0547">Nucleotide-binding</keyword>
<dbReference type="GO" id="GO:0004163">
    <property type="term" value="F:diphosphomevalonate decarboxylase activity"/>
    <property type="evidence" value="ECO:0007669"/>
    <property type="project" value="UniProtKB-EC"/>
</dbReference>
<evidence type="ECO:0000256" key="9">
    <source>
        <dbReference type="ARBA" id="ARBA00023011"/>
    </source>
</evidence>
<dbReference type="PANTHER" id="PTHR10977:SF3">
    <property type="entry name" value="DIPHOSPHOMEVALONATE DECARBOXYLASE"/>
    <property type="match status" value="1"/>
</dbReference>
<dbReference type="eggNOG" id="KOG2833">
    <property type="taxonomic scope" value="Eukaryota"/>
</dbReference>
<dbReference type="InterPro" id="IPR029765">
    <property type="entry name" value="Mev_diP_decarb"/>
</dbReference>
<evidence type="ECO:0000256" key="8">
    <source>
        <dbReference type="ARBA" id="ARBA00022955"/>
    </source>
</evidence>
<evidence type="ECO:0000259" key="16">
    <source>
        <dbReference type="Pfam" id="PF18376"/>
    </source>
</evidence>
<name>A0A067RMX6_ZOONE</name>
<dbReference type="NCBIfam" id="TIGR01240">
    <property type="entry name" value="mevDPdecarb"/>
    <property type="match status" value="1"/>
</dbReference>
<dbReference type="InParanoid" id="A0A067RMX6"/>
<keyword evidence="13 15" id="KW-0456">Lyase</keyword>
<sequence length="338" mass="37249">MNIVTCIAPVNIAVIKYWGKRDENLILPLNDSVSATLSIKQMNAKTSVMASPNFTEDKIWLNGREETFHSQRLQNCLQEIRRRAKQRADGKDDGVSDWCVHVCSENNFPTAAGLASSAAGYACLVFALAQLYNVSGDISGIARQGSGSACRSLYGGFVRWHRGSASDGSDSIATQIVPHSHWPELRILVLVVSDKRKKVSSSSGMQNSVKTSELLKHRVSHCVPQRTEAVIKAIINKDFETFADITMKDSNQFHAVCLDTFPPNVYMNDTSHAIVNLIHEYNIASGKNKDLIASIRMEPHEPGLLKYLIHTEVGVGPQVLDEPHHHLLTDAGLPKVLV</sequence>
<evidence type="ECO:0000256" key="5">
    <source>
        <dbReference type="ARBA" id="ARBA00022516"/>
    </source>
</evidence>
<evidence type="ECO:0000256" key="4">
    <source>
        <dbReference type="ARBA" id="ARBA00019335"/>
    </source>
</evidence>
<dbReference type="InterPro" id="IPR041431">
    <property type="entry name" value="Mvd1_C"/>
</dbReference>
<dbReference type="PIRSF" id="PIRSF015950">
    <property type="entry name" value="Mev_P_decrbx"/>
    <property type="match status" value="1"/>
</dbReference>
<keyword evidence="8" id="KW-0752">Steroid biosynthesis</keyword>
<evidence type="ECO:0000256" key="12">
    <source>
        <dbReference type="ARBA" id="ARBA00023221"/>
    </source>
</evidence>
<dbReference type="GO" id="GO:0016126">
    <property type="term" value="P:sterol biosynthetic process"/>
    <property type="evidence" value="ECO:0007669"/>
    <property type="project" value="UniProtKB-KW"/>
</dbReference>
<keyword evidence="5" id="KW-0444">Lipid biosynthesis</keyword>
<organism evidence="18 19">
    <name type="scientific">Zootermopsis nevadensis</name>
    <name type="common">Dampwood termite</name>
    <dbReference type="NCBI Taxonomy" id="136037"/>
    <lineage>
        <taxon>Eukaryota</taxon>
        <taxon>Metazoa</taxon>
        <taxon>Ecdysozoa</taxon>
        <taxon>Arthropoda</taxon>
        <taxon>Hexapoda</taxon>
        <taxon>Insecta</taxon>
        <taxon>Pterygota</taxon>
        <taxon>Neoptera</taxon>
        <taxon>Polyneoptera</taxon>
        <taxon>Dictyoptera</taxon>
        <taxon>Blattodea</taxon>
        <taxon>Blattoidea</taxon>
        <taxon>Termitoidae</taxon>
        <taxon>Termopsidae</taxon>
        <taxon>Zootermopsis</taxon>
    </lineage>
</organism>
<evidence type="ECO:0000256" key="6">
    <source>
        <dbReference type="ARBA" id="ARBA00022741"/>
    </source>
</evidence>
<dbReference type="InterPro" id="IPR053859">
    <property type="entry name" value="MVD-like_N"/>
</dbReference>
<dbReference type="PANTHER" id="PTHR10977">
    <property type="entry name" value="DIPHOSPHOMEVALONATE DECARBOXYLASE"/>
    <property type="match status" value="1"/>
</dbReference>